<protein>
    <submittedName>
        <fullName evidence="2">Uncharacterized protein</fullName>
    </submittedName>
</protein>
<reference evidence="2" key="1">
    <citation type="submission" date="2022-10" db="EMBL/GenBank/DDBJ databases">
        <title>Comparative genomic analysis of Cohnella hashimotonis sp. nov., isolated from the International Space Station.</title>
        <authorList>
            <person name="Simpson A."/>
            <person name="Venkateswaran K."/>
        </authorList>
    </citation>
    <scope>NUCLEOTIDE SEQUENCE</scope>
    <source>
        <strain evidence="2">DSM 28161</strain>
    </source>
</reference>
<gene>
    <name evidence="2" type="ORF">OMP40_19345</name>
</gene>
<comment type="caution">
    <text evidence="2">The sequence shown here is derived from an EMBL/GenBank/DDBJ whole genome shotgun (WGS) entry which is preliminary data.</text>
</comment>
<sequence length="262" mass="30015">MMQVDVLYQSGQRRSLQIQHENAEQLVRRVIFDSRCGRDHLRAAIQRRFDQIVRQAQPDAVPAGPRRFPVIRRIDEFDRRIEVTVAGPVFVPAAIDQNEVSDIRGAERHIAEQRLQLEPVFAAPDLVLLVQHPFQGGIGNETERDGIHRIDLRRQIPVNLSQQLHRILLGVPEDRFLAFAVRECADDDDRNDAQTDQREQQLLPQPPIPPPQLRPPSAIEHSHLPPFRARSVPGTARLIRQALPYSVVVNMRPPWYAPYNPS</sequence>
<evidence type="ECO:0000313" key="3">
    <source>
        <dbReference type="Proteomes" id="UP001153404"/>
    </source>
</evidence>
<evidence type="ECO:0000313" key="2">
    <source>
        <dbReference type="EMBL" id="MDG0811283.1"/>
    </source>
</evidence>
<feature type="compositionally biased region" description="Pro residues" evidence="1">
    <location>
        <begin position="204"/>
        <end position="214"/>
    </location>
</feature>
<feature type="region of interest" description="Disordered" evidence="1">
    <location>
        <begin position="187"/>
        <end position="227"/>
    </location>
</feature>
<dbReference type="EMBL" id="JAPDIA010000007">
    <property type="protein sequence ID" value="MDG0811283.1"/>
    <property type="molecule type" value="Genomic_DNA"/>
</dbReference>
<dbReference type="AlphaFoldDB" id="A0A9X4KVP2"/>
<dbReference type="Proteomes" id="UP001153404">
    <property type="component" value="Unassembled WGS sequence"/>
</dbReference>
<organism evidence="2 3">
    <name type="scientific">Cohnella rhizosphaerae</name>
    <dbReference type="NCBI Taxonomy" id="1457232"/>
    <lineage>
        <taxon>Bacteria</taxon>
        <taxon>Bacillati</taxon>
        <taxon>Bacillota</taxon>
        <taxon>Bacilli</taxon>
        <taxon>Bacillales</taxon>
        <taxon>Paenibacillaceae</taxon>
        <taxon>Cohnella</taxon>
    </lineage>
</organism>
<proteinExistence type="predicted"/>
<accession>A0A9X4KVP2</accession>
<evidence type="ECO:0000256" key="1">
    <source>
        <dbReference type="SAM" id="MobiDB-lite"/>
    </source>
</evidence>
<keyword evidence="3" id="KW-1185">Reference proteome</keyword>
<name>A0A9X4KVP2_9BACL</name>